<feature type="binding site" evidence="8">
    <location>
        <position position="262"/>
    </location>
    <ligand>
        <name>ATP</name>
        <dbReference type="ChEBI" id="CHEBI:30616"/>
    </ligand>
</feature>
<feature type="binding site" evidence="8">
    <location>
        <position position="253"/>
    </location>
    <ligand>
        <name>Mg(2+)</name>
        <dbReference type="ChEBI" id="CHEBI:18420"/>
    </ligand>
</feature>
<feature type="binding site" evidence="8">
    <location>
        <position position="94"/>
    </location>
    <ligand>
        <name>ATP</name>
        <dbReference type="ChEBI" id="CHEBI:30616"/>
    </ligand>
</feature>
<dbReference type="EC" id="2.7.7.-" evidence="8"/>
<organism evidence="9 10">
    <name type="scientific">Iodobacter fluviatilis</name>
    <dbReference type="NCBI Taxonomy" id="537"/>
    <lineage>
        <taxon>Bacteria</taxon>
        <taxon>Pseudomonadati</taxon>
        <taxon>Pseudomonadota</taxon>
        <taxon>Betaproteobacteria</taxon>
        <taxon>Neisseriales</taxon>
        <taxon>Chitinibacteraceae</taxon>
        <taxon>Iodobacter</taxon>
    </lineage>
</organism>
<sequence length="482" mass="54654">MIPLTFDQILLTPRFGRLPSHFYTRIQPTPLPAPYLIAWNQQLAREMGLASDAGQQPNLADYLCGNRLPTNSEPIASIYSGHQFGVNAGQLGDGRAILIGEYHAANGDFWEMQLKGTGPTPYSRRGDGRAVLRSSIREYLCSEAMQGLSIPTTRALGMAGSAHGVWRERLETAAVVLRTAPSFVRFGHFEHYRNDLDSLRELADWVIQHHYPSARQASNPYVSLLEQVIERTAVMIAKWQAVGFCHGVMNSDNMSILGLTLDYGPFGFMDGFDAGHICNHSDDTGRYSYQNQPEMGLWNLQCLAQALLPLMDRAAALNALQQYQSHFEAHFADLLRQKLGLLTWQESDWSLITRLFELMHASHTDWTFFWRNLANIDNSLRNHFLDRTAYDVWFSDYQLRLSREAQDSNERIASMNQINPKYVLRNYLAEIAIQKARDADDFSEINNLHRCLMQPFTEKAEFEHYAALPPAWAAQIGVSCSS</sequence>
<dbReference type="EC" id="2.7.7.108" evidence="8"/>
<dbReference type="Pfam" id="PF02696">
    <property type="entry name" value="SelO"/>
    <property type="match status" value="1"/>
</dbReference>
<feature type="binding site" evidence="8">
    <location>
        <position position="92"/>
    </location>
    <ligand>
        <name>ATP</name>
        <dbReference type="ChEBI" id="CHEBI:30616"/>
    </ligand>
</feature>
<keyword evidence="7 8" id="KW-0460">Magnesium</keyword>
<keyword evidence="3 8" id="KW-0548">Nucleotidyltransferase</keyword>
<dbReference type="RefSeq" id="WP_130107623.1">
    <property type="nucleotide sequence ID" value="NZ_CP025781.1"/>
</dbReference>
<feature type="binding site" evidence="8">
    <location>
        <position position="128"/>
    </location>
    <ligand>
        <name>ATP</name>
        <dbReference type="ChEBI" id="CHEBI:30616"/>
    </ligand>
</feature>
<reference evidence="9 10" key="1">
    <citation type="submission" date="2018-01" db="EMBL/GenBank/DDBJ databases">
        <title>Genome sequence of Iodobacter sp. strain PCH194 isolated from Indian Trans-Himalaya.</title>
        <authorList>
            <person name="Kumar V."/>
            <person name="Thakur V."/>
            <person name="Kumar S."/>
            <person name="Singh D."/>
        </authorList>
    </citation>
    <scope>NUCLEOTIDE SEQUENCE [LARGE SCALE GENOMIC DNA]</scope>
    <source>
        <strain evidence="9 10">PCH194</strain>
    </source>
</reference>
<feature type="binding site" evidence="8">
    <location>
        <position position="178"/>
    </location>
    <ligand>
        <name>ATP</name>
        <dbReference type="ChEBI" id="CHEBI:30616"/>
    </ligand>
</feature>
<keyword evidence="5 8" id="KW-0547">Nucleotide-binding</keyword>
<dbReference type="HAMAP" id="MF_00692">
    <property type="entry name" value="SelO"/>
    <property type="match status" value="1"/>
</dbReference>
<dbReference type="AlphaFoldDB" id="A0A7G3GEH0"/>
<evidence type="ECO:0000256" key="5">
    <source>
        <dbReference type="ARBA" id="ARBA00022741"/>
    </source>
</evidence>
<comment type="catalytic activity">
    <reaction evidence="8">
        <text>L-seryl-[protein] + UTP = O-(5'-uridylyl)-L-seryl-[protein] + diphosphate</text>
        <dbReference type="Rhea" id="RHEA:64604"/>
        <dbReference type="Rhea" id="RHEA-COMP:9863"/>
        <dbReference type="Rhea" id="RHEA-COMP:16635"/>
        <dbReference type="ChEBI" id="CHEBI:29999"/>
        <dbReference type="ChEBI" id="CHEBI:33019"/>
        <dbReference type="ChEBI" id="CHEBI:46398"/>
        <dbReference type="ChEBI" id="CHEBI:156051"/>
    </reaction>
</comment>
<evidence type="ECO:0000256" key="3">
    <source>
        <dbReference type="ARBA" id="ARBA00022695"/>
    </source>
</evidence>
<evidence type="ECO:0000256" key="8">
    <source>
        <dbReference type="HAMAP-Rule" id="MF_00692"/>
    </source>
</evidence>
<accession>A0A7G3GEH0</accession>
<comment type="cofactor">
    <cofactor evidence="8">
        <name>Mg(2+)</name>
        <dbReference type="ChEBI" id="CHEBI:18420"/>
    </cofactor>
    <cofactor evidence="8">
        <name>Mn(2+)</name>
        <dbReference type="ChEBI" id="CHEBI:29035"/>
    </cofactor>
</comment>
<evidence type="ECO:0000256" key="4">
    <source>
        <dbReference type="ARBA" id="ARBA00022723"/>
    </source>
</evidence>
<evidence type="ECO:0000256" key="2">
    <source>
        <dbReference type="ARBA" id="ARBA00022679"/>
    </source>
</evidence>
<comment type="catalytic activity">
    <reaction evidence="8">
        <text>L-threonyl-[protein] + ATP = 3-O-(5'-adenylyl)-L-threonyl-[protein] + diphosphate</text>
        <dbReference type="Rhea" id="RHEA:54292"/>
        <dbReference type="Rhea" id="RHEA-COMP:11060"/>
        <dbReference type="Rhea" id="RHEA-COMP:13847"/>
        <dbReference type="ChEBI" id="CHEBI:30013"/>
        <dbReference type="ChEBI" id="CHEBI:30616"/>
        <dbReference type="ChEBI" id="CHEBI:33019"/>
        <dbReference type="ChEBI" id="CHEBI:138113"/>
        <dbReference type="EC" id="2.7.7.108"/>
    </reaction>
</comment>
<feature type="binding site" evidence="8">
    <location>
        <position position="185"/>
    </location>
    <ligand>
        <name>ATP</name>
        <dbReference type="ChEBI" id="CHEBI:30616"/>
    </ligand>
</feature>
<dbReference type="GO" id="GO:0030145">
    <property type="term" value="F:manganese ion binding"/>
    <property type="evidence" value="ECO:0007669"/>
    <property type="project" value="UniProtKB-UniRule"/>
</dbReference>
<proteinExistence type="inferred from homology"/>
<comment type="catalytic activity">
    <reaction evidence="8">
        <text>L-histidyl-[protein] + UTP = N(tele)-(5'-uridylyl)-L-histidyl-[protein] + diphosphate</text>
        <dbReference type="Rhea" id="RHEA:83891"/>
        <dbReference type="Rhea" id="RHEA-COMP:9745"/>
        <dbReference type="Rhea" id="RHEA-COMP:20239"/>
        <dbReference type="ChEBI" id="CHEBI:29979"/>
        <dbReference type="ChEBI" id="CHEBI:33019"/>
        <dbReference type="ChEBI" id="CHEBI:46398"/>
        <dbReference type="ChEBI" id="CHEBI:233474"/>
    </reaction>
</comment>
<keyword evidence="6 8" id="KW-0067">ATP-binding</keyword>
<dbReference type="KEGG" id="ifl:C1H71_17255"/>
<gene>
    <name evidence="8" type="primary">ydiU</name>
    <name evidence="8" type="synonym">selO</name>
    <name evidence="9" type="ORF">C1H71_17255</name>
</gene>
<evidence type="ECO:0000256" key="7">
    <source>
        <dbReference type="ARBA" id="ARBA00022842"/>
    </source>
</evidence>
<evidence type="ECO:0000313" key="10">
    <source>
        <dbReference type="Proteomes" id="UP000515917"/>
    </source>
</evidence>
<comment type="function">
    <text evidence="8">Nucleotidyltransferase involved in the post-translational modification of proteins. It can catalyze the addition of adenosine monophosphate (AMP) or uridine monophosphate (UMP) to a protein, resulting in modifications known as AMPylation and UMPylation.</text>
</comment>
<feature type="binding site" evidence="8">
    <location>
        <position position="262"/>
    </location>
    <ligand>
        <name>Mg(2+)</name>
        <dbReference type="ChEBI" id="CHEBI:18420"/>
    </ligand>
</feature>
<dbReference type="InterPro" id="IPR003846">
    <property type="entry name" value="SelO"/>
</dbReference>
<dbReference type="GO" id="GO:0070733">
    <property type="term" value="F:AMPylase activity"/>
    <property type="evidence" value="ECO:0007669"/>
    <property type="project" value="UniProtKB-EC"/>
</dbReference>
<comment type="catalytic activity">
    <reaction evidence="8">
        <text>L-seryl-[protein] + ATP = 3-O-(5'-adenylyl)-L-seryl-[protein] + diphosphate</text>
        <dbReference type="Rhea" id="RHEA:58120"/>
        <dbReference type="Rhea" id="RHEA-COMP:9863"/>
        <dbReference type="Rhea" id="RHEA-COMP:15073"/>
        <dbReference type="ChEBI" id="CHEBI:29999"/>
        <dbReference type="ChEBI" id="CHEBI:30616"/>
        <dbReference type="ChEBI" id="CHEBI:33019"/>
        <dbReference type="ChEBI" id="CHEBI:142516"/>
        <dbReference type="EC" id="2.7.7.108"/>
    </reaction>
</comment>
<feature type="binding site" evidence="8">
    <location>
        <position position="127"/>
    </location>
    <ligand>
        <name>ATP</name>
        <dbReference type="ChEBI" id="CHEBI:30616"/>
    </ligand>
</feature>
<feature type="active site" description="Proton acceptor" evidence="8">
    <location>
        <position position="252"/>
    </location>
</feature>
<dbReference type="Proteomes" id="UP000515917">
    <property type="component" value="Chromosome"/>
</dbReference>
<feature type="binding site" evidence="8">
    <location>
        <position position="95"/>
    </location>
    <ligand>
        <name>ATP</name>
        <dbReference type="ChEBI" id="CHEBI:30616"/>
    </ligand>
</feature>
<comment type="similarity">
    <text evidence="1 8">Belongs to the SELO family.</text>
</comment>
<keyword evidence="2 8" id="KW-0808">Transferase</keyword>
<evidence type="ECO:0000256" key="1">
    <source>
        <dbReference type="ARBA" id="ARBA00009747"/>
    </source>
</evidence>
<comment type="catalytic activity">
    <reaction evidence="8">
        <text>L-tyrosyl-[protein] + UTP = O-(5'-uridylyl)-L-tyrosyl-[protein] + diphosphate</text>
        <dbReference type="Rhea" id="RHEA:83887"/>
        <dbReference type="Rhea" id="RHEA-COMP:10136"/>
        <dbReference type="Rhea" id="RHEA-COMP:20238"/>
        <dbReference type="ChEBI" id="CHEBI:33019"/>
        <dbReference type="ChEBI" id="CHEBI:46398"/>
        <dbReference type="ChEBI" id="CHEBI:46858"/>
        <dbReference type="ChEBI" id="CHEBI:90602"/>
    </reaction>
</comment>
<keyword evidence="10" id="KW-1185">Reference proteome</keyword>
<protein>
    <recommendedName>
        <fullName evidence="8">Protein nucleotidyltransferase YdiU</fullName>
        <ecNumber evidence="8">2.7.7.-</ecNumber>
    </recommendedName>
    <alternativeName>
        <fullName evidence="8">Protein adenylyltransferase YdiU</fullName>
        <ecNumber evidence="8">2.7.7.108</ecNumber>
    </alternativeName>
    <alternativeName>
        <fullName evidence="8">Protein uridylyltransferase YdiU</fullName>
        <ecNumber evidence="8">2.7.7.-</ecNumber>
    </alternativeName>
</protein>
<name>A0A7G3GEH0_9NEIS</name>
<keyword evidence="4 8" id="KW-0479">Metal-binding</keyword>
<dbReference type="PANTHER" id="PTHR32057">
    <property type="entry name" value="PROTEIN ADENYLYLTRANSFERASE SELO, MITOCHONDRIAL"/>
    <property type="match status" value="1"/>
</dbReference>
<dbReference type="GO" id="GO:0005524">
    <property type="term" value="F:ATP binding"/>
    <property type="evidence" value="ECO:0007669"/>
    <property type="project" value="UniProtKB-UniRule"/>
</dbReference>
<keyword evidence="8" id="KW-0464">Manganese</keyword>
<dbReference type="NCBIfam" id="NF000658">
    <property type="entry name" value="PRK00029.1"/>
    <property type="match status" value="1"/>
</dbReference>
<evidence type="ECO:0000313" key="9">
    <source>
        <dbReference type="EMBL" id="QBC45781.1"/>
    </source>
</evidence>
<dbReference type="PANTHER" id="PTHR32057:SF14">
    <property type="entry name" value="PROTEIN ADENYLYLTRANSFERASE SELO, MITOCHONDRIAL"/>
    <property type="match status" value="1"/>
</dbReference>
<dbReference type="GO" id="GO:0000287">
    <property type="term" value="F:magnesium ion binding"/>
    <property type="evidence" value="ECO:0007669"/>
    <property type="project" value="UniProtKB-UniRule"/>
</dbReference>
<evidence type="ECO:0000256" key="6">
    <source>
        <dbReference type="ARBA" id="ARBA00022840"/>
    </source>
</evidence>
<dbReference type="EMBL" id="CP025781">
    <property type="protein sequence ID" value="QBC45781.1"/>
    <property type="molecule type" value="Genomic_DNA"/>
</dbReference>
<feature type="binding site" evidence="8">
    <location>
        <position position="115"/>
    </location>
    <ligand>
        <name>ATP</name>
        <dbReference type="ChEBI" id="CHEBI:30616"/>
    </ligand>
</feature>
<comment type="catalytic activity">
    <reaction evidence="8">
        <text>L-tyrosyl-[protein] + ATP = O-(5'-adenylyl)-L-tyrosyl-[protein] + diphosphate</text>
        <dbReference type="Rhea" id="RHEA:54288"/>
        <dbReference type="Rhea" id="RHEA-COMP:10136"/>
        <dbReference type="Rhea" id="RHEA-COMP:13846"/>
        <dbReference type="ChEBI" id="CHEBI:30616"/>
        <dbReference type="ChEBI" id="CHEBI:33019"/>
        <dbReference type="ChEBI" id="CHEBI:46858"/>
        <dbReference type="ChEBI" id="CHEBI:83624"/>
        <dbReference type="EC" id="2.7.7.108"/>
    </reaction>
</comment>